<gene>
    <name evidence="2" type="ORF">AVEN_261811_1</name>
</gene>
<reference evidence="2 3" key="1">
    <citation type="journal article" date="2019" name="Sci. Rep.">
        <title>Orb-weaving spider Araneus ventricosus genome elucidates the spidroin gene catalogue.</title>
        <authorList>
            <person name="Kono N."/>
            <person name="Nakamura H."/>
            <person name="Ohtoshi R."/>
            <person name="Moran D.A.P."/>
            <person name="Shinohara A."/>
            <person name="Yoshida Y."/>
            <person name="Fujiwara M."/>
            <person name="Mori M."/>
            <person name="Tomita M."/>
            <person name="Arakawa K."/>
        </authorList>
    </citation>
    <scope>NUCLEOTIDE SEQUENCE [LARGE SCALE GENOMIC DNA]</scope>
</reference>
<dbReference type="EMBL" id="BGPR01006520">
    <property type="protein sequence ID" value="GBN19739.1"/>
    <property type="molecule type" value="Genomic_DNA"/>
</dbReference>
<proteinExistence type="predicted"/>
<keyword evidence="1" id="KW-1133">Transmembrane helix</keyword>
<comment type="caution">
    <text evidence="2">The sequence shown here is derived from an EMBL/GenBank/DDBJ whole genome shotgun (WGS) entry which is preliminary data.</text>
</comment>
<keyword evidence="1" id="KW-0472">Membrane</keyword>
<organism evidence="2 3">
    <name type="scientific">Araneus ventricosus</name>
    <name type="common">Orbweaver spider</name>
    <name type="synonym">Epeira ventricosa</name>
    <dbReference type="NCBI Taxonomy" id="182803"/>
    <lineage>
        <taxon>Eukaryota</taxon>
        <taxon>Metazoa</taxon>
        <taxon>Ecdysozoa</taxon>
        <taxon>Arthropoda</taxon>
        <taxon>Chelicerata</taxon>
        <taxon>Arachnida</taxon>
        <taxon>Araneae</taxon>
        <taxon>Araneomorphae</taxon>
        <taxon>Entelegynae</taxon>
        <taxon>Araneoidea</taxon>
        <taxon>Araneidae</taxon>
        <taxon>Araneus</taxon>
    </lineage>
</organism>
<accession>A0A4Y2LZ08</accession>
<dbReference type="Proteomes" id="UP000499080">
    <property type="component" value="Unassembled WGS sequence"/>
</dbReference>
<feature type="transmembrane region" description="Helical" evidence="1">
    <location>
        <begin position="348"/>
        <end position="369"/>
    </location>
</feature>
<name>A0A4Y2LZ08_ARAVE</name>
<evidence type="ECO:0000313" key="2">
    <source>
        <dbReference type="EMBL" id="GBN19739.1"/>
    </source>
</evidence>
<evidence type="ECO:0000256" key="1">
    <source>
        <dbReference type="SAM" id="Phobius"/>
    </source>
</evidence>
<evidence type="ECO:0000313" key="3">
    <source>
        <dbReference type="Proteomes" id="UP000499080"/>
    </source>
</evidence>
<dbReference type="OrthoDB" id="6452710at2759"/>
<keyword evidence="1" id="KW-0812">Transmembrane</keyword>
<keyword evidence="3" id="KW-1185">Reference proteome</keyword>
<dbReference type="AlphaFoldDB" id="A0A4Y2LZ08"/>
<protein>
    <submittedName>
        <fullName evidence="2">Uncharacterized protein</fullName>
    </submittedName>
</protein>
<sequence>MENDPADEVSNLFIKVFKTIYNDILDSNGNRTYPRNRYGDEFYLKFYGEDVILQTDDGLRYAKDASHNEIYPKDVHGNDKYIGSTYAITQFGPKYPKNKDEDEFYLKQHDGDVILQTQDGLQYAKDASHNEIYPKDAHGNDKYIDSTYAITAFGVPILPKTKDEDEFYLKNSDGSSIVIIDDKPLSRYAKKKNGDEIYPTQYFEASQSFREVILENQYAKLFNNRILYPLDAYGNEYTIAIGTYELDARGREIIDEEISFPNGYPITNDNYVIVPNVENDPYFLRNSTPTVENENILGKLYREANGYQDYLTNTKATKNSRSPAKGYIYFPTNQTMPVKRVPESLLNWFIQSLFVISIMMILFLGYALLKK</sequence>